<dbReference type="PROSITE" id="PS50977">
    <property type="entry name" value="HTH_TETR_2"/>
    <property type="match status" value="1"/>
</dbReference>
<feature type="domain" description="HTH tetR-type" evidence="6">
    <location>
        <begin position="13"/>
        <end position="73"/>
    </location>
</feature>
<dbReference type="InterPro" id="IPR001647">
    <property type="entry name" value="HTH_TetR"/>
</dbReference>
<dbReference type="InterPro" id="IPR009057">
    <property type="entry name" value="Homeodomain-like_sf"/>
</dbReference>
<keyword evidence="1" id="KW-0678">Repressor</keyword>
<dbReference type="InterPro" id="IPR023772">
    <property type="entry name" value="DNA-bd_HTH_TetR-type_CS"/>
</dbReference>
<gene>
    <name evidence="7" type="ORF">GCM10007875_01040</name>
</gene>
<dbReference type="Pfam" id="PF00440">
    <property type="entry name" value="TetR_N"/>
    <property type="match status" value="1"/>
</dbReference>
<keyword evidence="8" id="KW-1185">Reference proteome</keyword>
<dbReference type="PROSITE" id="PS01081">
    <property type="entry name" value="HTH_TETR_1"/>
    <property type="match status" value="1"/>
</dbReference>
<feature type="DNA-binding region" description="H-T-H motif" evidence="5">
    <location>
        <begin position="36"/>
        <end position="55"/>
    </location>
</feature>
<dbReference type="Gene3D" id="1.10.357.10">
    <property type="entry name" value="Tetracycline Repressor, domain 2"/>
    <property type="match status" value="1"/>
</dbReference>
<evidence type="ECO:0000259" key="6">
    <source>
        <dbReference type="PROSITE" id="PS50977"/>
    </source>
</evidence>
<dbReference type="InterPro" id="IPR050109">
    <property type="entry name" value="HTH-type_TetR-like_transc_reg"/>
</dbReference>
<dbReference type="Pfam" id="PF13305">
    <property type="entry name" value="TetR_C_33"/>
    <property type="match status" value="1"/>
</dbReference>
<dbReference type="Proteomes" id="UP001156664">
    <property type="component" value="Unassembled WGS sequence"/>
</dbReference>
<evidence type="ECO:0000313" key="7">
    <source>
        <dbReference type="EMBL" id="GLR25017.1"/>
    </source>
</evidence>
<organism evidence="7 8">
    <name type="scientific">Limnobacter litoralis</name>
    <dbReference type="NCBI Taxonomy" id="481366"/>
    <lineage>
        <taxon>Bacteria</taxon>
        <taxon>Pseudomonadati</taxon>
        <taxon>Pseudomonadota</taxon>
        <taxon>Betaproteobacteria</taxon>
        <taxon>Burkholderiales</taxon>
        <taxon>Burkholderiaceae</taxon>
        <taxon>Limnobacter</taxon>
    </lineage>
</organism>
<sequence>MNYLAERREEEKERRRETILDAAEHVFALKGFDAATMDQVARKARVSRALVYVYFKDKTALQLGVCIRGLKILRQAFESARQAHATGYEQVKAIGRAYMQFSEDRPTHFAAMSRFEATPADFACAQEDGMTQDMMLAGQQVHEQTVLAILKGMADKTLRGDIDDPMRVSITLWAFSHGTIQLAQTKGPFIEGMGISKANFMEEALNLAMQSLINRNTGVSHES</sequence>
<dbReference type="RefSeq" id="WP_284279302.1">
    <property type="nucleotide sequence ID" value="NZ_BSOJ01000001.1"/>
</dbReference>
<evidence type="ECO:0000313" key="8">
    <source>
        <dbReference type="Proteomes" id="UP001156664"/>
    </source>
</evidence>
<evidence type="ECO:0000256" key="1">
    <source>
        <dbReference type="ARBA" id="ARBA00022491"/>
    </source>
</evidence>
<dbReference type="PANTHER" id="PTHR30055:SF234">
    <property type="entry name" value="HTH-TYPE TRANSCRIPTIONAL REGULATOR BETI"/>
    <property type="match status" value="1"/>
</dbReference>
<comment type="caution">
    <text evidence="7">The sequence shown here is derived from an EMBL/GenBank/DDBJ whole genome shotgun (WGS) entry which is preliminary data.</text>
</comment>
<evidence type="ECO:0000256" key="5">
    <source>
        <dbReference type="PROSITE-ProRule" id="PRU00335"/>
    </source>
</evidence>
<dbReference type="PRINTS" id="PR00455">
    <property type="entry name" value="HTHTETR"/>
</dbReference>
<keyword evidence="2" id="KW-0805">Transcription regulation</keyword>
<reference evidence="8" key="1">
    <citation type="journal article" date="2019" name="Int. J. Syst. Evol. Microbiol.">
        <title>The Global Catalogue of Microorganisms (GCM) 10K type strain sequencing project: providing services to taxonomists for standard genome sequencing and annotation.</title>
        <authorList>
            <consortium name="The Broad Institute Genomics Platform"/>
            <consortium name="The Broad Institute Genome Sequencing Center for Infectious Disease"/>
            <person name="Wu L."/>
            <person name="Ma J."/>
        </authorList>
    </citation>
    <scope>NUCLEOTIDE SEQUENCE [LARGE SCALE GENOMIC DNA]</scope>
    <source>
        <strain evidence="8">NBRC 105857</strain>
    </source>
</reference>
<evidence type="ECO:0000256" key="4">
    <source>
        <dbReference type="ARBA" id="ARBA00023163"/>
    </source>
</evidence>
<dbReference type="SUPFAM" id="SSF48498">
    <property type="entry name" value="Tetracyclin repressor-like, C-terminal domain"/>
    <property type="match status" value="1"/>
</dbReference>
<evidence type="ECO:0000256" key="2">
    <source>
        <dbReference type="ARBA" id="ARBA00023015"/>
    </source>
</evidence>
<name>A0ABQ5YLL6_9BURK</name>
<dbReference type="PANTHER" id="PTHR30055">
    <property type="entry name" value="HTH-TYPE TRANSCRIPTIONAL REGULATOR RUTR"/>
    <property type="match status" value="1"/>
</dbReference>
<evidence type="ECO:0000256" key="3">
    <source>
        <dbReference type="ARBA" id="ARBA00023125"/>
    </source>
</evidence>
<keyword evidence="3 5" id="KW-0238">DNA-binding</keyword>
<protein>
    <submittedName>
        <fullName evidence="7">TetR family transcriptional regulator</fullName>
    </submittedName>
</protein>
<keyword evidence="4" id="KW-0804">Transcription</keyword>
<proteinExistence type="predicted"/>
<dbReference type="InterPro" id="IPR025996">
    <property type="entry name" value="MT1864/Rv1816-like_C"/>
</dbReference>
<dbReference type="EMBL" id="BSOJ01000001">
    <property type="protein sequence ID" value="GLR25017.1"/>
    <property type="molecule type" value="Genomic_DNA"/>
</dbReference>
<dbReference type="InterPro" id="IPR036271">
    <property type="entry name" value="Tet_transcr_reg_TetR-rel_C_sf"/>
</dbReference>
<accession>A0ABQ5YLL6</accession>
<dbReference type="SUPFAM" id="SSF46689">
    <property type="entry name" value="Homeodomain-like"/>
    <property type="match status" value="1"/>
</dbReference>
<dbReference type="Gene3D" id="1.10.10.60">
    <property type="entry name" value="Homeodomain-like"/>
    <property type="match status" value="1"/>
</dbReference>